<evidence type="ECO:0000259" key="1">
    <source>
        <dbReference type="Pfam" id="PF05116"/>
    </source>
</evidence>
<dbReference type="InterPro" id="IPR023214">
    <property type="entry name" value="HAD_sf"/>
</dbReference>
<dbReference type="InterPro" id="IPR006380">
    <property type="entry name" value="SPP-like_dom"/>
</dbReference>
<dbReference type="Gene3D" id="3.90.1070.10">
    <property type="match status" value="1"/>
</dbReference>
<reference evidence="2 3" key="1">
    <citation type="journal article" date="2015" name="Sci. Rep.">
        <title>The power of single molecule real-time sequencing technology in the de novo assembly of a eukaryotic genome.</title>
        <authorList>
            <person name="Sakai H."/>
            <person name="Naito K."/>
            <person name="Ogiso-Tanaka E."/>
            <person name="Takahashi Y."/>
            <person name="Iseki K."/>
            <person name="Muto C."/>
            <person name="Satou K."/>
            <person name="Teruya K."/>
            <person name="Shiroma A."/>
            <person name="Shimoji M."/>
            <person name="Hirano T."/>
            <person name="Itoh T."/>
            <person name="Kaga A."/>
            <person name="Tomooka N."/>
        </authorList>
    </citation>
    <scope>NUCLEOTIDE SEQUENCE [LARGE SCALE GENOMIC DNA]</scope>
    <source>
        <strain evidence="3">cv. Shumari</strain>
    </source>
</reference>
<evidence type="ECO:0000313" key="2">
    <source>
        <dbReference type="EMBL" id="BAT84546.1"/>
    </source>
</evidence>
<dbReference type="EMBL" id="AP015037">
    <property type="protein sequence ID" value="BAT84546.1"/>
    <property type="molecule type" value="Genomic_DNA"/>
</dbReference>
<keyword evidence="3" id="KW-1185">Reference proteome</keyword>
<gene>
    <name evidence="2" type="primary">Vigan.04G195400</name>
    <name evidence="2" type="ORF">VIGAN_04195400</name>
</gene>
<protein>
    <recommendedName>
        <fullName evidence="1">Sucrose phosphatase-like domain-containing protein</fullName>
    </recommendedName>
</protein>
<sequence>MKLISTQQQQQHSITLSMPTRQVLKATTQGNGIALDVLAQATGKGRALAFLLEKLNVDGLGPHNTLVCGDSTICIICKCDCIVKNDLSFPEFEGQQCTGRIASFVYRKCKEQSPNNSCN</sequence>
<dbReference type="Pfam" id="PF05116">
    <property type="entry name" value="S6PP"/>
    <property type="match status" value="1"/>
</dbReference>
<accession>A0A0S3RVC9</accession>
<dbReference type="GO" id="GO:0003824">
    <property type="term" value="F:catalytic activity"/>
    <property type="evidence" value="ECO:0007669"/>
    <property type="project" value="UniProtKB-ARBA"/>
</dbReference>
<proteinExistence type="predicted"/>
<dbReference type="Proteomes" id="UP000291084">
    <property type="component" value="Chromosome 4"/>
</dbReference>
<feature type="domain" description="Sucrose phosphatase-like" evidence="1">
    <location>
        <begin position="26"/>
        <end position="71"/>
    </location>
</feature>
<name>A0A0S3RVC9_PHAAN</name>
<dbReference type="Gene3D" id="3.40.50.1000">
    <property type="entry name" value="HAD superfamily/HAD-like"/>
    <property type="match status" value="1"/>
</dbReference>
<dbReference type="AlphaFoldDB" id="A0A0S3RVC9"/>
<evidence type="ECO:0000313" key="3">
    <source>
        <dbReference type="Proteomes" id="UP000291084"/>
    </source>
</evidence>
<organism evidence="2 3">
    <name type="scientific">Vigna angularis var. angularis</name>
    <dbReference type="NCBI Taxonomy" id="157739"/>
    <lineage>
        <taxon>Eukaryota</taxon>
        <taxon>Viridiplantae</taxon>
        <taxon>Streptophyta</taxon>
        <taxon>Embryophyta</taxon>
        <taxon>Tracheophyta</taxon>
        <taxon>Spermatophyta</taxon>
        <taxon>Magnoliopsida</taxon>
        <taxon>eudicotyledons</taxon>
        <taxon>Gunneridae</taxon>
        <taxon>Pentapetalae</taxon>
        <taxon>rosids</taxon>
        <taxon>fabids</taxon>
        <taxon>Fabales</taxon>
        <taxon>Fabaceae</taxon>
        <taxon>Papilionoideae</taxon>
        <taxon>50 kb inversion clade</taxon>
        <taxon>NPAAA clade</taxon>
        <taxon>indigoferoid/millettioid clade</taxon>
        <taxon>Phaseoleae</taxon>
        <taxon>Vigna</taxon>
    </lineage>
</organism>